<evidence type="ECO:0000256" key="3">
    <source>
        <dbReference type="SAM" id="Phobius"/>
    </source>
</evidence>
<dbReference type="GO" id="GO:0007165">
    <property type="term" value="P:signal transduction"/>
    <property type="evidence" value="ECO:0007669"/>
    <property type="project" value="UniProtKB-KW"/>
</dbReference>
<dbReference type="InterPro" id="IPR004089">
    <property type="entry name" value="MCPsignal_dom"/>
</dbReference>
<evidence type="ECO:0000259" key="4">
    <source>
        <dbReference type="PROSITE" id="PS50111"/>
    </source>
</evidence>
<evidence type="ECO:0000313" key="5">
    <source>
        <dbReference type="EMBL" id="QOY55871.1"/>
    </source>
</evidence>
<organism evidence="5 6">
    <name type="scientific">Candidatus Sulfurimonas marisnigri</name>
    <dbReference type="NCBI Taxonomy" id="2740405"/>
    <lineage>
        <taxon>Bacteria</taxon>
        <taxon>Pseudomonadati</taxon>
        <taxon>Campylobacterota</taxon>
        <taxon>Epsilonproteobacteria</taxon>
        <taxon>Campylobacterales</taxon>
        <taxon>Sulfurimonadaceae</taxon>
        <taxon>Sulfurimonas</taxon>
    </lineage>
</organism>
<name>A0A7S7RRK7_9BACT</name>
<accession>A0A7S7RRK7</accession>
<dbReference type="PANTHER" id="PTHR32089:SF112">
    <property type="entry name" value="LYSOZYME-LIKE PROTEIN-RELATED"/>
    <property type="match status" value="1"/>
</dbReference>
<dbReference type="PROSITE" id="PS50111">
    <property type="entry name" value="CHEMOTAXIS_TRANSDUC_2"/>
    <property type="match status" value="1"/>
</dbReference>
<dbReference type="AlphaFoldDB" id="A0A7S7RRK7"/>
<dbReference type="SMART" id="SM00283">
    <property type="entry name" value="MA"/>
    <property type="match status" value="1"/>
</dbReference>
<dbReference type="Gene3D" id="1.10.287.950">
    <property type="entry name" value="Methyl-accepting chemotaxis protein"/>
    <property type="match status" value="1"/>
</dbReference>
<keyword evidence="1 2" id="KW-0807">Transducer</keyword>
<dbReference type="KEGG" id="smas:HUE87_06815"/>
<dbReference type="EMBL" id="CP054493">
    <property type="protein sequence ID" value="QOY55871.1"/>
    <property type="molecule type" value="Genomic_DNA"/>
</dbReference>
<keyword evidence="6" id="KW-1185">Reference proteome</keyword>
<keyword evidence="3" id="KW-1133">Transmembrane helix</keyword>
<keyword evidence="3" id="KW-0472">Membrane</keyword>
<dbReference type="GO" id="GO:0016020">
    <property type="term" value="C:membrane"/>
    <property type="evidence" value="ECO:0007669"/>
    <property type="project" value="InterPro"/>
</dbReference>
<dbReference type="Proteomes" id="UP000593836">
    <property type="component" value="Chromosome"/>
</dbReference>
<dbReference type="SUPFAM" id="SSF58104">
    <property type="entry name" value="Methyl-accepting chemotaxis protein (MCP) signaling domain"/>
    <property type="match status" value="1"/>
</dbReference>
<proteinExistence type="predicted"/>
<evidence type="ECO:0000313" key="6">
    <source>
        <dbReference type="Proteomes" id="UP000593836"/>
    </source>
</evidence>
<keyword evidence="3" id="KW-0812">Transmembrane</keyword>
<gene>
    <name evidence="5" type="ORF">HUE87_06815</name>
</gene>
<sequence length="360" mass="40599">MPKEFSQFVLYNKQNDIYIADRRDKEIISFVNTKNKNASNFHEVTINTTGESDWKLFMRIPETLYTENLKQESEIYILKIGFIVFTTLFLIIFMIYRTKKLLSNANSGTKEFEDVVHDLINNISLLVEQSSKNKDILYTTNESIENSFLMTNKNSERLQITYKVLAELVTSLKNVMSKINANSAKQNDAVHAMNQLNGQAGEIIKVINFINKIANQTNLLALNAAIEAARAGQQGLGFSVVADEVKQLANKTKKSLIEISATTKLITQSISTIGSDLELNSQEISDVSEYTKELVEKADSTKNELTKTISASESLILNNHEVKENLETLLEGMEIITDYSEKNKKSSEDIQAVALKRFNV</sequence>
<feature type="domain" description="Methyl-accepting transducer" evidence="4">
    <location>
        <begin position="108"/>
        <end position="351"/>
    </location>
</feature>
<protein>
    <recommendedName>
        <fullName evidence="4">Methyl-accepting transducer domain-containing protein</fullName>
    </recommendedName>
</protein>
<reference evidence="5 6" key="1">
    <citation type="submission" date="2020-05" db="EMBL/GenBank/DDBJ databases">
        <title>Sulfurimonas marisnigri, sp. nov., and Sulfurimonas baltica, sp. nov., manganese oxide reducing chemolithoautotrophs of the class Epsilonproteobacteria isolated from the pelagic redoxclines of the Black and Baltic Seas and emended description of the genus Sulfurimonas.</title>
        <authorList>
            <person name="Henkel J.V."/>
            <person name="Laudan C."/>
            <person name="Werner J."/>
            <person name="Neu T."/>
            <person name="Plewe S."/>
            <person name="Sproer C."/>
            <person name="Bunk B."/>
            <person name="Schulz-Vogt H.N."/>
        </authorList>
    </citation>
    <scope>NUCLEOTIDE SEQUENCE [LARGE SCALE GENOMIC DNA]</scope>
    <source>
        <strain evidence="5 6">SoZ1</strain>
    </source>
</reference>
<dbReference type="PANTHER" id="PTHR32089">
    <property type="entry name" value="METHYL-ACCEPTING CHEMOTAXIS PROTEIN MCPB"/>
    <property type="match status" value="1"/>
</dbReference>
<dbReference type="Pfam" id="PF00015">
    <property type="entry name" value="MCPsignal"/>
    <property type="match status" value="1"/>
</dbReference>
<feature type="transmembrane region" description="Helical" evidence="3">
    <location>
        <begin position="75"/>
        <end position="96"/>
    </location>
</feature>
<evidence type="ECO:0000256" key="2">
    <source>
        <dbReference type="PROSITE-ProRule" id="PRU00284"/>
    </source>
</evidence>
<evidence type="ECO:0000256" key="1">
    <source>
        <dbReference type="ARBA" id="ARBA00023224"/>
    </source>
</evidence>